<evidence type="ECO:0000259" key="2">
    <source>
        <dbReference type="Pfam" id="PF25053"/>
    </source>
</evidence>
<dbReference type="PANTHER" id="PTHR10039:SF5">
    <property type="entry name" value="NACHT DOMAIN-CONTAINING PROTEIN"/>
    <property type="match status" value="1"/>
</dbReference>
<organism evidence="3 4">
    <name type="scientific">Colletotrichum phormii</name>
    <dbReference type="NCBI Taxonomy" id="359342"/>
    <lineage>
        <taxon>Eukaryota</taxon>
        <taxon>Fungi</taxon>
        <taxon>Dikarya</taxon>
        <taxon>Ascomycota</taxon>
        <taxon>Pezizomycotina</taxon>
        <taxon>Sordariomycetes</taxon>
        <taxon>Hypocreomycetidae</taxon>
        <taxon>Glomerellales</taxon>
        <taxon>Glomerellaceae</taxon>
        <taxon>Colletotrichum</taxon>
        <taxon>Colletotrichum acutatum species complex</taxon>
    </lineage>
</organism>
<feature type="domain" description="DUF7791" evidence="2">
    <location>
        <begin position="179"/>
        <end position="295"/>
    </location>
</feature>
<dbReference type="Pfam" id="PF25053">
    <property type="entry name" value="DUF7791"/>
    <property type="match status" value="1"/>
</dbReference>
<protein>
    <recommendedName>
        <fullName evidence="2">DUF7791 domain-containing protein</fullName>
    </recommendedName>
</protein>
<dbReference type="AlphaFoldDB" id="A0AAI9ZBJ6"/>
<reference evidence="3" key="1">
    <citation type="submission" date="2021-06" db="EMBL/GenBank/DDBJ databases">
        <title>Comparative genomics, transcriptomics and evolutionary studies reveal genomic signatures of adaptation to plant cell wall in hemibiotrophic fungi.</title>
        <authorList>
            <consortium name="DOE Joint Genome Institute"/>
            <person name="Baroncelli R."/>
            <person name="Diaz J.F."/>
            <person name="Benocci T."/>
            <person name="Peng M."/>
            <person name="Battaglia E."/>
            <person name="Haridas S."/>
            <person name="Andreopoulos W."/>
            <person name="Labutti K."/>
            <person name="Pangilinan J."/>
            <person name="Floch G.L."/>
            <person name="Makela M.R."/>
            <person name="Henrissat B."/>
            <person name="Grigoriev I.V."/>
            <person name="Crouch J.A."/>
            <person name="De Vries R.P."/>
            <person name="Sukno S.A."/>
            <person name="Thon M.R."/>
        </authorList>
    </citation>
    <scope>NUCLEOTIDE SEQUENCE</scope>
    <source>
        <strain evidence="3">CBS 102054</strain>
    </source>
</reference>
<sequence length="326" mass="37434">MSLFDEGPPRITEVELRELLRTVIIEVQKESNFCLFIDGLDEFSGNPQDLVGLITSLLPGNHIKICLSSRPWSEFEDAFEGKPNLKLEDLTYEDIKSFIHTRFAEDPGFQRLVKREHKYAGQLEDNITAKADGVFLWVNLVIRSLLTGMGNDDRVLDMQRRLNQLPPELEGLYTTMLNSLQGFYFNHAAEYFQLMKAWETSPPAVLIYLIDEMETPKDVKDRRDQGYDFSHDGMRQMVQTTRRRINISCRGLVEVTSSSIDKSSVDSFGSVQYTHKTVGDYIRRPEPSRPFSSETGMTPAVTQSYSTRNQRDWTYWRPGGTSLHLA</sequence>
<evidence type="ECO:0000313" key="3">
    <source>
        <dbReference type="EMBL" id="KAK1621507.1"/>
    </source>
</evidence>
<proteinExistence type="predicted"/>
<dbReference type="InterPro" id="IPR056693">
    <property type="entry name" value="DUF7791"/>
</dbReference>
<comment type="caution">
    <text evidence="3">The sequence shown here is derived from an EMBL/GenBank/DDBJ whole genome shotgun (WGS) entry which is preliminary data.</text>
</comment>
<dbReference type="Proteomes" id="UP001243989">
    <property type="component" value="Unassembled WGS sequence"/>
</dbReference>
<evidence type="ECO:0000313" key="4">
    <source>
        <dbReference type="Proteomes" id="UP001243989"/>
    </source>
</evidence>
<evidence type="ECO:0000256" key="1">
    <source>
        <dbReference type="SAM" id="MobiDB-lite"/>
    </source>
</evidence>
<dbReference type="EMBL" id="JAHMHQ010000049">
    <property type="protein sequence ID" value="KAK1621507.1"/>
    <property type="molecule type" value="Genomic_DNA"/>
</dbReference>
<feature type="region of interest" description="Disordered" evidence="1">
    <location>
        <begin position="282"/>
        <end position="305"/>
    </location>
</feature>
<name>A0AAI9ZBJ6_9PEZI</name>
<dbReference type="PANTHER" id="PTHR10039">
    <property type="entry name" value="AMELOGENIN"/>
    <property type="match status" value="1"/>
</dbReference>
<gene>
    <name evidence="3" type="ORF">BDP81DRAFT_466727</name>
</gene>
<dbReference type="GeneID" id="85479295"/>
<dbReference type="RefSeq" id="XP_060437502.1">
    <property type="nucleotide sequence ID" value="XM_060594433.1"/>
</dbReference>
<keyword evidence="4" id="KW-1185">Reference proteome</keyword>
<feature type="compositionally biased region" description="Polar residues" evidence="1">
    <location>
        <begin position="290"/>
        <end position="305"/>
    </location>
</feature>
<accession>A0AAI9ZBJ6</accession>